<feature type="signal peptide" evidence="1">
    <location>
        <begin position="1"/>
        <end position="17"/>
    </location>
</feature>
<dbReference type="RefSeq" id="WP_072315264.1">
    <property type="nucleotide sequence ID" value="NZ_FPJE01000001.1"/>
</dbReference>
<feature type="chain" id="PRO_5012250291" description="DUF6265 domain-containing protein" evidence="1">
    <location>
        <begin position="18"/>
        <end position="161"/>
    </location>
</feature>
<gene>
    <name evidence="3" type="ORF">SAMN02927921_00014</name>
</gene>
<evidence type="ECO:0000313" key="4">
    <source>
        <dbReference type="Proteomes" id="UP000182248"/>
    </source>
</evidence>
<feature type="domain" description="DUF6265" evidence="2">
    <location>
        <begin position="38"/>
        <end position="144"/>
    </location>
</feature>
<organism evidence="3 4">
    <name type="scientific">Sinomicrobium oceani</name>
    <dbReference type="NCBI Taxonomy" id="1150368"/>
    <lineage>
        <taxon>Bacteria</taxon>
        <taxon>Pseudomonadati</taxon>
        <taxon>Bacteroidota</taxon>
        <taxon>Flavobacteriia</taxon>
        <taxon>Flavobacteriales</taxon>
        <taxon>Flavobacteriaceae</taxon>
        <taxon>Sinomicrobium</taxon>
    </lineage>
</organism>
<sequence>MKIFILLCLFSFVATHAQHTLSLQENDSTPIASITDISWISGSWKGKLPEGTIEELWSIPSAGSMMGSFKLIVDGKIKFYEFCTITQEDESLLLRIKHFGNTLHGWEEKEESETFRLVNLTEDKVYFDGLTFERINESEMNIHVLFKESGKEMTFPYKRMQ</sequence>
<dbReference type="STRING" id="1150368.SAMN02927921_00014"/>
<name>A0A1K1LKJ4_9FLAO</name>
<keyword evidence="1" id="KW-0732">Signal</keyword>
<dbReference type="Proteomes" id="UP000182248">
    <property type="component" value="Unassembled WGS sequence"/>
</dbReference>
<keyword evidence="4" id="KW-1185">Reference proteome</keyword>
<evidence type="ECO:0000259" key="2">
    <source>
        <dbReference type="Pfam" id="PF19780"/>
    </source>
</evidence>
<dbReference type="AlphaFoldDB" id="A0A1K1LKJ4"/>
<evidence type="ECO:0000313" key="3">
    <source>
        <dbReference type="EMBL" id="SFW11391.1"/>
    </source>
</evidence>
<evidence type="ECO:0000256" key="1">
    <source>
        <dbReference type="SAM" id="SignalP"/>
    </source>
</evidence>
<proteinExistence type="predicted"/>
<dbReference type="InterPro" id="IPR046232">
    <property type="entry name" value="DUF6265"/>
</dbReference>
<reference evidence="3 4" key="1">
    <citation type="submission" date="2016-11" db="EMBL/GenBank/DDBJ databases">
        <authorList>
            <person name="Jaros S."/>
            <person name="Januszkiewicz K."/>
            <person name="Wedrychowicz H."/>
        </authorList>
    </citation>
    <scope>NUCLEOTIDE SEQUENCE [LARGE SCALE GENOMIC DNA]</scope>
    <source>
        <strain evidence="3 4">CGMCC 1.12145</strain>
    </source>
</reference>
<dbReference type="OrthoDB" id="7567258at2"/>
<protein>
    <recommendedName>
        <fullName evidence="2">DUF6265 domain-containing protein</fullName>
    </recommendedName>
</protein>
<dbReference type="Pfam" id="PF19780">
    <property type="entry name" value="DUF6265"/>
    <property type="match status" value="1"/>
</dbReference>
<accession>A0A1K1LKJ4</accession>
<dbReference type="EMBL" id="FPJE01000001">
    <property type="protein sequence ID" value="SFW11391.1"/>
    <property type="molecule type" value="Genomic_DNA"/>
</dbReference>